<dbReference type="RefSeq" id="YP_009519727.1">
    <property type="nucleotide sequence ID" value="NC_039530.1"/>
</dbReference>
<feature type="transmembrane region" description="Helical" evidence="1">
    <location>
        <begin position="6"/>
        <end position="21"/>
    </location>
</feature>
<keyword evidence="1" id="KW-0812">Transmembrane</keyword>
<feature type="transmembrane region" description="Helical" evidence="1">
    <location>
        <begin position="51"/>
        <end position="73"/>
    </location>
</feature>
<sequence length="164" mass="19042">MMNMYWLIFSTCIMTVMLFYFSTDLVLNLVCLLFFVILASFLNYLMTNEFWGLGLMIIVMATGLFLVFAYIVSVNPQLPTGVLGLNLKSLFLISLSIFVYFMIYSTQPEVGLIYEFFFPLSKEIDMNYKSSFLVSLHLIVLLLFLVIFFMRFTYSKGGGLRKKF</sequence>
<protein>
    <submittedName>
        <fullName evidence="2">NADH dehydrogenase subunit 6</fullName>
    </submittedName>
</protein>
<reference evidence="2" key="1">
    <citation type="journal article" date="2018" name="Syst. Biol.">
        <title>Mitochondrial Genome Fragmentation Unites the Parasitic Lice of Eutherian Mammals.</title>
        <authorList>
            <person name="Song F."/>
            <person name="Li H."/>
            <person name="Liu G.-H."/>
            <person name="Wang W."/>
            <person name="James P."/>
            <person name="Colwell D.D."/>
            <person name="Tran A."/>
            <person name="Gong S."/>
            <person name="Cai W."/>
            <person name="Shao R."/>
        </authorList>
    </citation>
    <scope>NUCLEOTIDE SEQUENCE</scope>
</reference>
<dbReference type="EMBL" id="MH001228">
    <property type="protein sequence ID" value="AYC65901.1"/>
    <property type="molecule type" value="Genomic_DNA"/>
</dbReference>
<proteinExistence type="predicted"/>
<feature type="transmembrane region" description="Helical" evidence="1">
    <location>
        <begin position="26"/>
        <end position="45"/>
    </location>
</feature>
<feature type="transmembrane region" description="Helical" evidence="1">
    <location>
        <begin position="132"/>
        <end position="154"/>
    </location>
</feature>
<evidence type="ECO:0000313" key="2">
    <source>
        <dbReference type="EMBL" id="AYC65901.1"/>
    </source>
</evidence>
<evidence type="ECO:0000256" key="1">
    <source>
        <dbReference type="SAM" id="Phobius"/>
    </source>
</evidence>
<feature type="transmembrane region" description="Helical" evidence="1">
    <location>
        <begin position="85"/>
        <end position="104"/>
    </location>
</feature>
<gene>
    <name evidence="2" type="primary">ND6</name>
</gene>
<name>A0A386B2E3_9NEOP</name>
<accession>A0A386B2E3</accession>
<organism evidence="2">
    <name type="scientific">Colpocephalum griffoneae</name>
    <dbReference type="NCBI Taxonomy" id="2358484"/>
    <lineage>
        <taxon>Eukaryota</taxon>
        <taxon>Metazoa</taxon>
        <taxon>Ecdysozoa</taxon>
        <taxon>Arthropoda</taxon>
        <taxon>Hexapoda</taxon>
        <taxon>Insecta</taxon>
        <taxon>Pterygota</taxon>
        <taxon>Neoptera</taxon>
        <taxon>Paraneoptera</taxon>
        <taxon>Psocodea</taxon>
        <taxon>Troctomorpha</taxon>
        <taxon>Phthiraptera</taxon>
        <taxon>Amblycera</taxon>
        <taxon>Menoponidae</taxon>
        <taxon>Colpocephalum</taxon>
    </lineage>
</organism>
<keyword evidence="1" id="KW-1133">Transmembrane helix</keyword>
<keyword evidence="2" id="KW-0496">Mitochondrion</keyword>
<dbReference type="GeneID" id="38279764"/>
<keyword evidence="1" id="KW-0472">Membrane</keyword>
<dbReference type="AlphaFoldDB" id="A0A386B2E3"/>
<geneLocation type="mitochondrion" evidence="2"/>
<dbReference type="CTD" id="4541"/>